<dbReference type="PIRSF" id="PIRSF021700">
    <property type="entry name" value="3_dmu_93_MTrfase"/>
    <property type="match status" value="1"/>
</dbReference>
<dbReference type="InterPro" id="IPR029068">
    <property type="entry name" value="Glyas_Bleomycin-R_OHBP_Dase"/>
</dbReference>
<gene>
    <name evidence="3" type="ORF">K505DRAFT_328630</name>
</gene>
<feature type="domain" description="PhnB-like" evidence="2">
    <location>
        <begin position="5"/>
        <end position="133"/>
    </location>
</feature>
<evidence type="ECO:0000313" key="3">
    <source>
        <dbReference type="EMBL" id="KAF2788869.1"/>
    </source>
</evidence>
<dbReference type="Proteomes" id="UP000799757">
    <property type="component" value="Unassembled WGS sequence"/>
</dbReference>
<evidence type="ECO:0000313" key="4">
    <source>
        <dbReference type="Proteomes" id="UP000799757"/>
    </source>
</evidence>
<evidence type="ECO:0000259" key="2">
    <source>
        <dbReference type="Pfam" id="PF06983"/>
    </source>
</evidence>
<dbReference type="EMBL" id="MU002180">
    <property type="protein sequence ID" value="KAF2788869.1"/>
    <property type="molecule type" value="Genomic_DNA"/>
</dbReference>
<evidence type="ECO:0000256" key="1">
    <source>
        <dbReference type="SAM" id="MobiDB-lite"/>
    </source>
</evidence>
<reference evidence="3" key="1">
    <citation type="journal article" date="2020" name="Stud. Mycol.">
        <title>101 Dothideomycetes genomes: a test case for predicting lifestyles and emergence of pathogens.</title>
        <authorList>
            <person name="Haridas S."/>
            <person name="Albert R."/>
            <person name="Binder M."/>
            <person name="Bloem J."/>
            <person name="Labutti K."/>
            <person name="Salamov A."/>
            <person name="Andreopoulos B."/>
            <person name="Baker S."/>
            <person name="Barry K."/>
            <person name="Bills G."/>
            <person name="Bluhm B."/>
            <person name="Cannon C."/>
            <person name="Castanera R."/>
            <person name="Culley D."/>
            <person name="Daum C."/>
            <person name="Ezra D."/>
            <person name="Gonzalez J."/>
            <person name="Henrissat B."/>
            <person name="Kuo A."/>
            <person name="Liang C."/>
            <person name="Lipzen A."/>
            <person name="Lutzoni F."/>
            <person name="Magnuson J."/>
            <person name="Mondo S."/>
            <person name="Nolan M."/>
            <person name="Ohm R."/>
            <person name="Pangilinan J."/>
            <person name="Park H.-J."/>
            <person name="Ramirez L."/>
            <person name="Alfaro M."/>
            <person name="Sun H."/>
            <person name="Tritt A."/>
            <person name="Yoshinaga Y."/>
            <person name="Zwiers L.-H."/>
            <person name="Turgeon B."/>
            <person name="Goodwin S."/>
            <person name="Spatafora J."/>
            <person name="Crous P."/>
            <person name="Grigoriev I."/>
        </authorList>
    </citation>
    <scope>NUCLEOTIDE SEQUENCE</scope>
    <source>
        <strain evidence="3">CBS 109.77</strain>
    </source>
</reference>
<keyword evidence="4" id="KW-1185">Reference proteome</keyword>
<dbReference type="Pfam" id="PF06983">
    <property type="entry name" value="3-dmu-9_3-mt"/>
    <property type="match status" value="1"/>
</dbReference>
<dbReference type="SUPFAM" id="SSF54593">
    <property type="entry name" value="Glyoxalase/Bleomycin resistance protein/Dihydroxybiphenyl dioxygenase"/>
    <property type="match status" value="1"/>
</dbReference>
<dbReference type="PANTHER" id="PTHR33990">
    <property type="entry name" value="PROTEIN YJDN-RELATED"/>
    <property type="match status" value="1"/>
</dbReference>
<feature type="compositionally biased region" description="Basic and acidic residues" evidence="1">
    <location>
        <begin position="143"/>
        <end position="161"/>
    </location>
</feature>
<protein>
    <recommendedName>
        <fullName evidence="2">PhnB-like domain-containing protein</fullName>
    </recommendedName>
</protein>
<dbReference type="AlphaFoldDB" id="A0A6A6WXP4"/>
<dbReference type="OrthoDB" id="10255422at2759"/>
<dbReference type="PANTHER" id="PTHR33990:SF2">
    <property type="entry name" value="PHNB-LIKE DOMAIN-CONTAINING PROTEIN"/>
    <property type="match status" value="1"/>
</dbReference>
<dbReference type="Gene3D" id="3.10.180.10">
    <property type="entry name" value="2,3-Dihydroxybiphenyl 1,2-Dioxygenase, domain 1"/>
    <property type="match status" value="1"/>
</dbReference>
<name>A0A6A6WXP4_9PLEO</name>
<feature type="region of interest" description="Disordered" evidence="1">
    <location>
        <begin position="143"/>
        <end position="165"/>
    </location>
</feature>
<dbReference type="CDD" id="cd06588">
    <property type="entry name" value="PhnB_like"/>
    <property type="match status" value="1"/>
</dbReference>
<sequence>MSLSKITTCLWFDGQAEEAANYYVSVFANAPSTKSGGTSAITSTTHYTAGGQSTHKHAPGSVMTVSFTLQSHPFVALNGGPQFKFNEAISLQVHCEDQAEVDYFWEKLGEGGDESKRMCGWVPDRWGVSWQVVPMEYLKGVEKGAKEGAKSEDKEGVERAMEGMMSMQKLSVEGLRKAFEGK</sequence>
<accession>A0A6A6WXP4</accession>
<dbReference type="InterPro" id="IPR028973">
    <property type="entry name" value="PhnB-like"/>
</dbReference>
<dbReference type="InterPro" id="IPR009725">
    <property type="entry name" value="3_dmu_93_MTrfase"/>
</dbReference>
<proteinExistence type="predicted"/>
<organism evidence="3 4">
    <name type="scientific">Melanomma pulvis-pyrius CBS 109.77</name>
    <dbReference type="NCBI Taxonomy" id="1314802"/>
    <lineage>
        <taxon>Eukaryota</taxon>
        <taxon>Fungi</taxon>
        <taxon>Dikarya</taxon>
        <taxon>Ascomycota</taxon>
        <taxon>Pezizomycotina</taxon>
        <taxon>Dothideomycetes</taxon>
        <taxon>Pleosporomycetidae</taxon>
        <taxon>Pleosporales</taxon>
        <taxon>Melanommataceae</taxon>
        <taxon>Melanomma</taxon>
    </lineage>
</organism>